<reference evidence="2" key="1">
    <citation type="journal article" date="2022" name="bioRxiv">
        <title>Sequencing and chromosome-scale assembly of the giantPleurodeles waltlgenome.</title>
        <authorList>
            <person name="Brown T."/>
            <person name="Elewa A."/>
            <person name="Iarovenko S."/>
            <person name="Subramanian E."/>
            <person name="Araus A.J."/>
            <person name="Petzold A."/>
            <person name="Susuki M."/>
            <person name="Suzuki K.-i.T."/>
            <person name="Hayashi T."/>
            <person name="Toyoda A."/>
            <person name="Oliveira C."/>
            <person name="Osipova E."/>
            <person name="Leigh N.D."/>
            <person name="Simon A."/>
            <person name="Yun M.H."/>
        </authorList>
    </citation>
    <scope>NUCLEOTIDE SEQUENCE</scope>
    <source>
        <strain evidence="2">20211129_DDA</strain>
        <tissue evidence="2">Liver</tissue>
    </source>
</reference>
<feature type="compositionally biased region" description="Polar residues" evidence="1">
    <location>
        <begin position="99"/>
        <end position="114"/>
    </location>
</feature>
<sequence>MGHNKTDRPLGTGSRALEEVALGEHRSPPNASLAATLAEHSQRFNDILSAVLDIKTTLEPKIDVLRMDMGHLQEDHKKLKEREEATETTVSDMRPSVADATSHSRALQKEVSQL</sequence>
<proteinExistence type="predicted"/>
<protein>
    <submittedName>
        <fullName evidence="2">Uncharacterized protein</fullName>
    </submittedName>
</protein>
<organism evidence="2 3">
    <name type="scientific">Pleurodeles waltl</name>
    <name type="common">Iberian ribbed newt</name>
    <dbReference type="NCBI Taxonomy" id="8319"/>
    <lineage>
        <taxon>Eukaryota</taxon>
        <taxon>Metazoa</taxon>
        <taxon>Chordata</taxon>
        <taxon>Craniata</taxon>
        <taxon>Vertebrata</taxon>
        <taxon>Euteleostomi</taxon>
        <taxon>Amphibia</taxon>
        <taxon>Batrachia</taxon>
        <taxon>Caudata</taxon>
        <taxon>Salamandroidea</taxon>
        <taxon>Salamandridae</taxon>
        <taxon>Pleurodelinae</taxon>
        <taxon>Pleurodeles</taxon>
    </lineage>
</organism>
<feature type="compositionally biased region" description="Basic and acidic residues" evidence="1">
    <location>
        <begin position="75"/>
        <end position="85"/>
    </location>
</feature>
<feature type="compositionally biased region" description="Basic and acidic residues" evidence="1">
    <location>
        <begin position="16"/>
        <end position="27"/>
    </location>
</feature>
<name>A0AAV7W975_PLEWA</name>
<gene>
    <name evidence="2" type="ORF">NDU88_004803</name>
</gene>
<dbReference type="Proteomes" id="UP001066276">
    <property type="component" value="Chromosome 1_2"/>
</dbReference>
<feature type="region of interest" description="Disordered" evidence="1">
    <location>
        <begin position="75"/>
        <end position="114"/>
    </location>
</feature>
<keyword evidence="3" id="KW-1185">Reference proteome</keyword>
<evidence type="ECO:0000256" key="1">
    <source>
        <dbReference type="SAM" id="MobiDB-lite"/>
    </source>
</evidence>
<evidence type="ECO:0000313" key="3">
    <source>
        <dbReference type="Proteomes" id="UP001066276"/>
    </source>
</evidence>
<evidence type="ECO:0000313" key="2">
    <source>
        <dbReference type="EMBL" id="KAJ1209425.1"/>
    </source>
</evidence>
<comment type="caution">
    <text evidence="2">The sequence shown here is derived from an EMBL/GenBank/DDBJ whole genome shotgun (WGS) entry which is preliminary data.</text>
</comment>
<dbReference type="EMBL" id="JANPWB010000002">
    <property type="protein sequence ID" value="KAJ1209425.1"/>
    <property type="molecule type" value="Genomic_DNA"/>
</dbReference>
<dbReference type="AlphaFoldDB" id="A0AAV7W975"/>
<accession>A0AAV7W975</accession>
<feature type="region of interest" description="Disordered" evidence="1">
    <location>
        <begin position="1"/>
        <end position="28"/>
    </location>
</feature>